<evidence type="ECO:0008006" key="4">
    <source>
        <dbReference type="Google" id="ProtNLM"/>
    </source>
</evidence>
<dbReference type="EMBL" id="CP118605">
    <property type="protein sequence ID" value="WGL17529.1"/>
    <property type="molecule type" value="Genomic_DNA"/>
</dbReference>
<reference evidence="2 3" key="1">
    <citation type="submission" date="2023-02" db="EMBL/GenBank/DDBJ databases">
        <title>Description and genomic characterization of Microbulbifer bruguierae sp. nov., isolated from the sediment of mangrove plant Bruguiera sexangula.</title>
        <authorList>
            <person name="Long M."/>
        </authorList>
    </citation>
    <scope>NUCLEOTIDE SEQUENCE [LARGE SCALE GENOMIC DNA]</scope>
    <source>
        <strain evidence="2 3">H12</strain>
    </source>
</reference>
<keyword evidence="1" id="KW-0732">Signal</keyword>
<protein>
    <recommendedName>
        <fullName evidence="4">Right handed beta helix domain-containing protein</fullName>
    </recommendedName>
</protein>
<evidence type="ECO:0000313" key="3">
    <source>
        <dbReference type="Proteomes" id="UP001236500"/>
    </source>
</evidence>
<dbReference type="Gene3D" id="2.160.20.10">
    <property type="entry name" value="Single-stranded right-handed beta-helix, Pectin lyase-like"/>
    <property type="match status" value="1"/>
</dbReference>
<evidence type="ECO:0000256" key="1">
    <source>
        <dbReference type="SAM" id="SignalP"/>
    </source>
</evidence>
<gene>
    <name evidence="2" type="ORF">PVT68_04370</name>
</gene>
<dbReference type="InterPro" id="IPR012334">
    <property type="entry name" value="Pectin_lyas_fold"/>
</dbReference>
<feature type="signal peptide" evidence="1">
    <location>
        <begin position="1"/>
        <end position="27"/>
    </location>
</feature>
<dbReference type="InterPro" id="IPR011050">
    <property type="entry name" value="Pectin_lyase_fold/virulence"/>
</dbReference>
<organism evidence="2 3">
    <name type="scientific">Microbulbifer bruguierae</name>
    <dbReference type="NCBI Taxonomy" id="3029061"/>
    <lineage>
        <taxon>Bacteria</taxon>
        <taxon>Pseudomonadati</taxon>
        <taxon>Pseudomonadota</taxon>
        <taxon>Gammaproteobacteria</taxon>
        <taxon>Cellvibrionales</taxon>
        <taxon>Microbulbiferaceae</taxon>
        <taxon>Microbulbifer</taxon>
    </lineage>
</organism>
<accession>A0ABY8NGN4</accession>
<dbReference type="Proteomes" id="UP001236500">
    <property type="component" value="Chromosome"/>
</dbReference>
<evidence type="ECO:0000313" key="2">
    <source>
        <dbReference type="EMBL" id="WGL17529.1"/>
    </source>
</evidence>
<keyword evidence="3" id="KW-1185">Reference proteome</keyword>
<feature type="chain" id="PRO_5045111915" description="Right handed beta helix domain-containing protein" evidence="1">
    <location>
        <begin position="28"/>
        <end position="558"/>
    </location>
</feature>
<name>A0ABY8NGN4_9GAMM</name>
<dbReference type="SUPFAM" id="SSF51126">
    <property type="entry name" value="Pectin lyase-like"/>
    <property type="match status" value="1"/>
</dbReference>
<proteinExistence type="predicted"/>
<sequence length="558" mass="61787">MFKDKYTVRAVCVFFLLFFVFDARSVAGETYAVAANETLAKAPDTYTFNEAVEKARQGDSIILSPGVHKLGVAMKLVGTPEEPIKISGAGDQTVIEVSSTEQQFCLGFKDSQFVEIANVQFSGCGQISVVLQDSRYFTFKDLSFLEGRYPILAKGIDTHHILIDSVFWNQDPSGDVYGKIPWSESHHGDYKHLNGSLIYANDISGSVIVRNSKITNAFNGVRLKSKKNKPGLMNKNIEIYNNEFHNIRDNPVEPEVDATNWWVHHNKILDAHGYFSFTEVSGGDWYVFRNIGISRRKLQGEHTGGKILKFEDHGPVPSGPFLVFNNSWLGDRPIATGGESRNLQYINNAHQFIDGVDPLKSKSFHDSYRVESNLVNVPFSISALQGKNVYLPEFQFSDDVGLVERSEAVVDAGQEVSVNGYRVKFSGLAPDIGAYEQGGISDYPPFRFKGSTYTEYPRIVKIDHTSKDGLVLWSSVPLVGISFEAAAVFQSGKSVTVPVTVDEYKIVVRDLDVGSPLKELRLPSLLGNNGLKMLTWGAVDADFRIIVGEPGRRSASAI</sequence>
<dbReference type="RefSeq" id="WP_280321402.1">
    <property type="nucleotide sequence ID" value="NZ_CP118605.1"/>
</dbReference>